<sequence>MARSLRLALVDIDGKILKLALEDHFRSLGWHLKEIHVTWARLKKKRIRLRLYTKSFEEAMHTERGDGVAITKRRRHDFHIDGIIDLASASECIVVSLVCYEKGLLRYSLGIEVALSPNGYLLSQSKYIADLFDRARMTYNKIADIPLDGKYTPTDGDPLLDSILYRTIVGSLDAVLPILWYLRGTQFQTLLFPSIPSLNLRAYCDADWAGDSVTRYRAMVVTNSEIVYLRWLLADIRVHITSPTSLYCSNRSAIRIVRNTVFS</sequence>
<organism evidence="1">
    <name type="scientific">Tanacetum cinerariifolium</name>
    <name type="common">Dalmatian daisy</name>
    <name type="synonym">Chrysanthemum cinerariifolium</name>
    <dbReference type="NCBI Taxonomy" id="118510"/>
    <lineage>
        <taxon>Eukaryota</taxon>
        <taxon>Viridiplantae</taxon>
        <taxon>Streptophyta</taxon>
        <taxon>Embryophyta</taxon>
        <taxon>Tracheophyta</taxon>
        <taxon>Spermatophyta</taxon>
        <taxon>Magnoliopsida</taxon>
        <taxon>eudicotyledons</taxon>
        <taxon>Gunneridae</taxon>
        <taxon>Pentapetalae</taxon>
        <taxon>asterids</taxon>
        <taxon>campanulids</taxon>
        <taxon>Asterales</taxon>
        <taxon>Asteraceae</taxon>
        <taxon>Asteroideae</taxon>
        <taxon>Anthemideae</taxon>
        <taxon>Anthemidinae</taxon>
        <taxon>Tanacetum</taxon>
    </lineage>
</organism>
<accession>A0A699H247</accession>
<dbReference type="EMBL" id="BKCJ010098617">
    <property type="protein sequence ID" value="GEX26917.1"/>
    <property type="molecule type" value="Genomic_DNA"/>
</dbReference>
<gene>
    <name evidence="1" type="ORF">Tci_298892</name>
</gene>
<evidence type="ECO:0000313" key="1">
    <source>
        <dbReference type="EMBL" id="GEX26917.1"/>
    </source>
</evidence>
<dbReference type="AlphaFoldDB" id="A0A699H247"/>
<comment type="caution">
    <text evidence="1">The sequence shown here is derived from an EMBL/GenBank/DDBJ whole genome shotgun (WGS) entry which is preliminary data.</text>
</comment>
<evidence type="ECO:0008006" key="2">
    <source>
        <dbReference type="Google" id="ProtNLM"/>
    </source>
</evidence>
<reference evidence="1" key="1">
    <citation type="journal article" date="2019" name="Sci. Rep.">
        <title>Draft genome of Tanacetum cinerariifolium, the natural source of mosquito coil.</title>
        <authorList>
            <person name="Yamashiro T."/>
            <person name="Shiraishi A."/>
            <person name="Satake H."/>
            <person name="Nakayama K."/>
        </authorList>
    </citation>
    <scope>NUCLEOTIDE SEQUENCE</scope>
</reference>
<dbReference type="PANTHER" id="PTHR11439:SF461">
    <property type="entry name" value="OS10G0432200 PROTEIN"/>
    <property type="match status" value="1"/>
</dbReference>
<dbReference type="PANTHER" id="PTHR11439">
    <property type="entry name" value="GAG-POL-RELATED RETROTRANSPOSON"/>
    <property type="match status" value="1"/>
</dbReference>
<proteinExistence type="predicted"/>
<protein>
    <recommendedName>
        <fullName evidence="2">Reverse transcriptase Ty1/copia-type domain-containing protein</fullName>
    </recommendedName>
</protein>
<name>A0A699H247_TANCI</name>